<evidence type="ECO:0000313" key="2">
    <source>
        <dbReference type="Proteomes" id="UP000887575"/>
    </source>
</evidence>
<feature type="signal peptide" evidence="1">
    <location>
        <begin position="1"/>
        <end position="17"/>
    </location>
</feature>
<name>A0AAF3FGX6_9BILA</name>
<reference evidence="3" key="1">
    <citation type="submission" date="2024-02" db="UniProtKB">
        <authorList>
            <consortium name="WormBaseParasite"/>
        </authorList>
    </citation>
    <scope>IDENTIFICATION</scope>
</reference>
<organism evidence="2 3">
    <name type="scientific">Mesorhabditis belari</name>
    <dbReference type="NCBI Taxonomy" id="2138241"/>
    <lineage>
        <taxon>Eukaryota</taxon>
        <taxon>Metazoa</taxon>
        <taxon>Ecdysozoa</taxon>
        <taxon>Nematoda</taxon>
        <taxon>Chromadorea</taxon>
        <taxon>Rhabditida</taxon>
        <taxon>Rhabditina</taxon>
        <taxon>Rhabditomorpha</taxon>
        <taxon>Rhabditoidea</taxon>
        <taxon>Rhabditidae</taxon>
        <taxon>Mesorhabditinae</taxon>
        <taxon>Mesorhabditis</taxon>
    </lineage>
</organism>
<proteinExistence type="predicted"/>
<dbReference type="WBParaSite" id="MBELARI_LOCUS5902">
    <property type="protein sequence ID" value="MBELARI_LOCUS5902"/>
    <property type="gene ID" value="MBELARI_LOCUS5902"/>
</dbReference>
<evidence type="ECO:0000313" key="3">
    <source>
        <dbReference type="WBParaSite" id="MBELARI_LOCUS5902"/>
    </source>
</evidence>
<keyword evidence="1" id="KW-0732">Signal</keyword>
<feature type="chain" id="PRO_5042144737" evidence="1">
    <location>
        <begin position="18"/>
        <end position="189"/>
    </location>
</feature>
<dbReference type="Proteomes" id="UP000887575">
    <property type="component" value="Unassembled WGS sequence"/>
</dbReference>
<keyword evidence="2" id="KW-1185">Reference proteome</keyword>
<accession>A0AAF3FGX6</accession>
<evidence type="ECO:0000256" key="1">
    <source>
        <dbReference type="SAM" id="SignalP"/>
    </source>
</evidence>
<sequence>MRSLLVIFALFACSSLAFVVEEVCVQRAFGTLLDAEEIANLTVAFSSPNRRKTVVAYVKSLHLGNSTQKKVMHEVCNMFQSRIAFAENLARNFFKSVGKVLNDTQMAALHSRYIADLKSFNCDVTKVFGDLYSWLAEQYASDPSLQQTVQNAANKVLQRFTKTSESMSKLVKYMSYFLTPSNSSSNGNG</sequence>
<protein>
    <submittedName>
        <fullName evidence="3">Uncharacterized protein</fullName>
    </submittedName>
</protein>
<dbReference type="AlphaFoldDB" id="A0AAF3FGX6"/>